<organism evidence="6 7">
    <name type="scientific">Apodospora peruviana</name>
    <dbReference type="NCBI Taxonomy" id="516989"/>
    <lineage>
        <taxon>Eukaryota</taxon>
        <taxon>Fungi</taxon>
        <taxon>Dikarya</taxon>
        <taxon>Ascomycota</taxon>
        <taxon>Pezizomycotina</taxon>
        <taxon>Sordariomycetes</taxon>
        <taxon>Sordariomycetidae</taxon>
        <taxon>Sordariales</taxon>
        <taxon>Lasiosphaeriaceae</taxon>
        <taxon>Apodospora</taxon>
    </lineage>
</organism>
<dbReference type="PRINTS" id="PR00420">
    <property type="entry name" value="RNGMNOXGNASE"/>
</dbReference>
<dbReference type="Pfam" id="PF01494">
    <property type="entry name" value="FAD_binding_3"/>
    <property type="match status" value="1"/>
</dbReference>
<protein>
    <recommendedName>
        <fullName evidence="5">FAD-binding domain-containing protein</fullName>
    </recommendedName>
</protein>
<dbReference type="PANTHER" id="PTHR46720:SF3">
    <property type="entry name" value="FAD-BINDING DOMAIN-CONTAINING PROTEIN-RELATED"/>
    <property type="match status" value="1"/>
</dbReference>
<proteinExistence type="inferred from homology"/>
<dbReference type="InterPro" id="IPR051104">
    <property type="entry name" value="FAD_monoxygenase"/>
</dbReference>
<reference evidence="6" key="1">
    <citation type="journal article" date="2023" name="Mol. Phylogenet. Evol.">
        <title>Genome-scale phylogeny and comparative genomics of the fungal order Sordariales.</title>
        <authorList>
            <person name="Hensen N."/>
            <person name="Bonometti L."/>
            <person name="Westerberg I."/>
            <person name="Brannstrom I.O."/>
            <person name="Guillou S."/>
            <person name="Cros-Aarteil S."/>
            <person name="Calhoun S."/>
            <person name="Haridas S."/>
            <person name="Kuo A."/>
            <person name="Mondo S."/>
            <person name="Pangilinan J."/>
            <person name="Riley R."/>
            <person name="LaButti K."/>
            <person name="Andreopoulos B."/>
            <person name="Lipzen A."/>
            <person name="Chen C."/>
            <person name="Yan M."/>
            <person name="Daum C."/>
            <person name="Ng V."/>
            <person name="Clum A."/>
            <person name="Steindorff A."/>
            <person name="Ohm R.A."/>
            <person name="Martin F."/>
            <person name="Silar P."/>
            <person name="Natvig D.O."/>
            <person name="Lalanne C."/>
            <person name="Gautier V."/>
            <person name="Ament-Velasquez S.L."/>
            <person name="Kruys A."/>
            <person name="Hutchinson M.I."/>
            <person name="Powell A.J."/>
            <person name="Barry K."/>
            <person name="Miller A.N."/>
            <person name="Grigoriev I.V."/>
            <person name="Debuchy R."/>
            <person name="Gladieux P."/>
            <person name="Hiltunen Thoren M."/>
            <person name="Johannesson H."/>
        </authorList>
    </citation>
    <scope>NUCLEOTIDE SEQUENCE</scope>
    <source>
        <strain evidence="6">CBS 118394</strain>
    </source>
</reference>
<dbReference type="GO" id="GO:0071949">
    <property type="term" value="F:FAD binding"/>
    <property type="evidence" value="ECO:0007669"/>
    <property type="project" value="InterPro"/>
</dbReference>
<dbReference type="InterPro" id="IPR002938">
    <property type="entry name" value="FAD-bd"/>
</dbReference>
<keyword evidence="4" id="KW-0560">Oxidoreductase</keyword>
<evidence type="ECO:0000256" key="3">
    <source>
        <dbReference type="ARBA" id="ARBA00022827"/>
    </source>
</evidence>
<evidence type="ECO:0000313" key="6">
    <source>
        <dbReference type="EMBL" id="KAK3312526.1"/>
    </source>
</evidence>
<dbReference type="EMBL" id="JAUEDM010000009">
    <property type="protein sequence ID" value="KAK3312526.1"/>
    <property type="molecule type" value="Genomic_DNA"/>
</dbReference>
<evidence type="ECO:0000259" key="5">
    <source>
        <dbReference type="Pfam" id="PF01494"/>
    </source>
</evidence>
<evidence type="ECO:0000256" key="1">
    <source>
        <dbReference type="ARBA" id="ARBA00007992"/>
    </source>
</evidence>
<dbReference type="InterPro" id="IPR036188">
    <property type="entry name" value="FAD/NAD-bd_sf"/>
</dbReference>
<keyword evidence="3" id="KW-0274">FAD</keyword>
<dbReference type="PANTHER" id="PTHR46720">
    <property type="entry name" value="HYDROXYLASE, PUTATIVE (AFU_ORTHOLOGUE AFUA_3G01460)-RELATED"/>
    <property type="match status" value="1"/>
</dbReference>
<keyword evidence="2" id="KW-0285">Flavoprotein</keyword>
<evidence type="ECO:0000313" key="7">
    <source>
        <dbReference type="Proteomes" id="UP001283341"/>
    </source>
</evidence>
<evidence type="ECO:0000256" key="4">
    <source>
        <dbReference type="ARBA" id="ARBA00023002"/>
    </source>
</evidence>
<reference evidence="6" key="2">
    <citation type="submission" date="2023-06" db="EMBL/GenBank/DDBJ databases">
        <authorList>
            <consortium name="Lawrence Berkeley National Laboratory"/>
            <person name="Haridas S."/>
            <person name="Hensen N."/>
            <person name="Bonometti L."/>
            <person name="Westerberg I."/>
            <person name="Brannstrom I.O."/>
            <person name="Guillou S."/>
            <person name="Cros-Aarteil S."/>
            <person name="Calhoun S."/>
            <person name="Kuo A."/>
            <person name="Mondo S."/>
            <person name="Pangilinan J."/>
            <person name="Riley R."/>
            <person name="Labutti K."/>
            <person name="Andreopoulos B."/>
            <person name="Lipzen A."/>
            <person name="Chen C."/>
            <person name="Yanf M."/>
            <person name="Daum C."/>
            <person name="Ng V."/>
            <person name="Clum A."/>
            <person name="Steindorff A."/>
            <person name="Ohm R."/>
            <person name="Martin F."/>
            <person name="Silar P."/>
            <person name="Natvig D."/>
            <person name="Lalanne C."/>
            <person name="Gautier V."/>
            <person name="Ament-Velasquez S.L."/>
            <person name="Kruys A."/>
            <person name="Hutchinson M.I."/>
            <person name="Powell A.J."/>
            <person name="Barry K."/>
            <person name="Miller A.N."/>
            <person name="Grigoriev I.V."/>
            <person name="Debuchy R."/>
            <person name="Gladieux P."/>
            <person name="Thoren M.H."/>
            <person name="Johannesson H."/>
        </authorList>
    </citation>
    <scope>NUCLEOTIDE SEQUENCE</scope>
    <source>
        <strain evidence="6">CBS 118394</strain>
    </source>
</reference>
<dbReference type="Proteomes" id="UP001283341">
    <property type="component" value="Unassembled WGS sequence"/>
</dbReference>
<comment type="caution">
    <text evidence="6">The sequence shown here is derived from an EMBL/GenBank/DDBJ whole genome shotgun (WGS) entry which is preliminary data.</text>
</comment>
<evidence type="ECO:0000256" key="2">
    <source>
        <dbReference type="ARBA" id="ARBA00022630"/>
    </source>
</evidence>
<keyword evidence="7" id="KW-1185">Reference proteome</keyword>
<name>A0AAE0LYG1_9PEZI</name>
<dbReference type="GO" id="GO:0044550">
    <property type="term" value="P:secondary metabolite biosynthetic process"/>
    <property type="evidence" value="ECO:0007669"/>
    <property type="project" value="TreeGrafter"/>
</dbReference>
<dbReference type="Gene3D" id="3.50.50.60">
    <property type="entry name" value="FAD/NAD(P)-binding domain"/>
    <property type="match status" value="1"/>
</dbReference>
<comment type="similarity">
    <text evidence="1">Belongs to the paxM FAD-dependent monooxygenase family.</text>
</comment>
<dbReference type="AlphaFoldDB" id="A0AAE0LYG1"/>
<dbReference type="SUPFAM" id="SSF51905">
    <property type="entry name" value="FAD/NAD(P)-binding domain"/>
    <property type="match status" value="1"/>
</dbReference>
<accession>A0AAE0LYG1</accession>
<dbReference type="SUPFAM" id="SSF54373">
    <property type="entry name" value="FAD-linked reductases, C-terminal domain"/>
    <property type="match status" value="1"/>
</dbReference>
<sequence length="454" mass="49146">MGAATNNNTTDHNGGLHVAIIGAGITGINLALGLQARNIRYTIYERAPGFREIGAGIGFSPNAERAMGVLNADDVLAAYKRVANPNGEDYFQWLDGRHSDSLLFKLYCGKDGFQGCRRSDILEEWAKRVPASCVQFGKQVDSVADGKDNHDDGGGGVVITFTDGTTARAEAVVGCDGIRSRIRQIVLSSPDDKSAIAAQHPHYSNKFCFRALVPMSRAVKALGPYRAGTRFMYNGPDAHIITYPIGNNTVLNVLAVISDPDPWLDSKKHTTNGSKREALAAFGAWHPTVRKIVDLLPDEMEKWAIFDMAEHPAPTYVRGRVCVAGDAAHASGPHLGAGGGMGIEDALVLSALFEAVAQEASANKTVEKRKLIEAALVAYNDVRYGRTQEVVQATRTACDLFQWQEPAVGSDGEKFGREITRLFHRIWEYDVNGMVREAVDGLRGRTGTNCASGR</sequence>
<gene>
    <name evidence="6" type="ORF">B0H66DRAFT_486185</name>
</gene>
<feature type="domain" description="FAD-binding" evidence="5">
    <location>
        <begin position="17"/>
        <end position="361"/>
    </location>
</feature>
<dbReference type="GO" id="GO:0016491">
    <property type="term" value="F:oxidoreductase activity"/>
    <property type="evidence" value="ECO:0007669"/>
    <property type="project" value="UniProtKB-KW"/>
</dbReference>